<dbReference type="RefSeq" id="WP_021462014.1">
    <property type="nucleotide sequence ID" value="NZ_AVOX01000041.1"/>
</dbReference>
<keyword evidence="3" id="KW-0808">Transferase</keyword>
<evidence type="ECO:0000313" key="6">
    <source>
        <dbReference type="Proteomes" id="UP000016529"/>
    </source>
</evidence>
<evidence type="ECO:0000256" key="2">
    <source>
        <dbReference type="ARBA" id="ARBA00022603"/>
    </source>
</evidence>
<dbReference type="GO" id="GO:0003677">
    <property type="term" value="F:DNA binding"/>
    <property type="evidence" value="ECO:0007669"/>
    <property type="project" value="InterPro"/>
</dbReference>
<evidence type="ECO:0000259" key="4">
    <source>
        <dbReference type="Pfam" id="PF01555"/>
    </source>
</evidence>
<dbReference type="InterPro" id="IPR002052">
    <property type="entry name" value="DNA_methylase_N6_adenine_CS"/>
</dbReference>
<keyword evidence="2" id="KW-0489">Methyltransferase</keyword>
<gene>
    <name evidence="5" type="ORF">N561_08970</name>
</gene>
<protein>
    <recommendedName>
        <fullName evidence="4">DNA methylase N-4/N-6 domain-containing protein</fullName>
    </recommendedName>
</protein>
<dbReference type="Proteomes" id="UP000016529">
    <property type="component" value="Unassembled WGS sequence"/>
</dbReference>
<dbReference type="GO" id="GO:0032259">
    <property type="term" value="P:methylation"/>
    <property type="evidence" value="ECO:0007669"/>
    <property type="project" value="UniProtKB-KW"/>
</dbReference>
<dbReference type="SUPFAM" id="SSF53335">
    <property type="entry name" value="S-adenosyl-L-methionine-dependent methyltransferases"/>
    <property type="match status" value="1"/>
</dbReference>
<sequence length="213" mass="24753">MEKSFQFQCIRFSLWGGDFADQLIELQQHQPHLVIDTSLYPPAYQQQLLTLLTEEIDLDEHTDGVLIHSDNFQALNLLQARYREQVKCIYIDPPYNAKSSEILYKNSYKHSSWMTLMENRLVLGANLLTNDAVSVIAIDENENSKLLMMLEDIFSDMEITSVSIVHNPTGQQGNNFSFTHEFSHFIYPKNKSVIGLEDRKLKNRDIFSRYKTL</sequence>
<evidence type="ECO:0000313" key="5">
    <source>
        <dbReference type="EMBL" id="ERF77901.1"/>
    </source>
</evidence>
<evidence type="ECO:0000256" key="1">
    <source>
        <dbReference type="ARBA" id="ARBA00006594"/>
    </source>
</evidence>
<dbReference type="AlphaFoldDB" id="U1H0B6"/>
<evidence type="ECO:0000256" key="3">
    <source>
        <dbReference type="ARBA" id="ARBA00022679"/>
    </source>
</evidence>
<comment type="similarity">
    <text evidence="1">Belongs to the N(4)/N(6)-methyltransferase family.</text>
</comment>
<feature type="domain" description="DNA methylase N-4/N-6" evidence="4">
    <location>
        <begin position="86"/>
        <end position="192"/>
    </location>
</feature>
<reference evidence="5 6" key="1">
    <citation type="journal article" date="2013" name="Genome Announc.">
        <title>Draft Genome Sequence of Gallibacterium anatis bv. haemolytica 12656-12 Liver, an Isolate Obtained from the Liver of a Septicemic Chicken.</title>
        <authorList>
            <person name="Kudirkiene E."/>
            <person name="Christensen H."/>
            <person name="Bojesen A.M."/>
        </authorList>
    </citation>
    <scope>NUCLEOTIDE SEQUENCE [LARGE SCALE GENOMIC DNA]</scope>
    <source>
        <strain evidence="5">12656/12</strain>
    </source>
</reference>
<comment type="caution">
    <text evidence="5">The sequence shown here is derived from an EMBL/GenBank/DDBJ whole genome shotgun (WGS) entry which is preliminary data.</text>
</comment>
<name>U1H0B6_9PAST</name>
<dbReference type="Pfam" id="PF01555">
    <property type="entry name" value="N6_N4_Mtase"/>
    <property type="match status" value="1"/>
</dbReference>
<dbReference type="PATRIC" id="fig|1195244.3.peg.1727"/>
<organism evidence="5 6">
    <name type="scientific">Gallibacterium anatis 12656/12</name>
    <dbReference type="NCBI Taxonomy" id="1195244"/>
    <lineage>
        <taxon>Bacteria</taxon>
        <taxon>Pseudomonadati</taxon>
        <taxon>Pseudomonadota</taxon>
        <taxon>Gammaproteobacteria</taxon>
        <taxon>Pasteurellales</taxon>
        <taxon>Pasteurellaceae</taxon>
        <taxon>Gallibacterium</taxon>
    </lineage>
</organism>
<dbReference type="Gene3D" id="3.40.50.150">
    <property type="entry name" value="Vaccinia Virus protein VP39"/>
    <property type="match status" value="1"/>
</dbReference>
<dbReference type="GO" id="GO:0008170">
    <property type="term" value="F:N-methyltransferase activity"/>
    <property type="evidence" value="ECO:0007669"/>
    <property type="project" value="InterPro"/>
</dbReference>
<dbReference type="EMBL" id="AVOX01000041">
    <property type="protein sequence ID" value="ERF77901.1"/>
    <property type="molecule type" value="Genomic_DNA"/>
</dbReference>
<dbReference type="InterPro" id="IPR029063">
    <property type="entry name" value="SAM-dependent_MTases_sf"/>
</dbReference>
<proteinExistence type="inferred from homology"/>
<dbReference type="REBASE" id="74303">
    <property type="entry name" value="M2.Gan12ORF8965P"/>
</dbReference>
<dbReference type="InterPro" id="IPR002941">
    <property type="entry name" value="DNA_methylase_N4/N6"/>
</dbReference>
<accession>U1H0B6</accession>
<dbReference type="PROSITE" id="PS00092">
    <property type="entry name" value="N6_MTASE"/>
    <property type="match status" value="1"/>
</dbReference>